<dbReference type="AlphaFoldDB" id="I4CAM2"/>
<gene>
    <name evidence="1" type="ordered locus">Desti_3971</name>
</gene>
<accession>I4CAM2</accession>
<dbReference type="HOGENOM" id="CLU_2584078_0_0_7"/>
<evidence type="ECO:0000313" key="2">
    <source>
        <dbReference type="Proteomes" id="UP000006055"/>
    </source>
</evidence>
<name>I4CAM2_DESTA</name>
<dbReference type="OrthoDB" id="165356at2"/>
<dbReference type="EMBL" id="CP003360">
    <property type="protein sequence ID" value="AFM26613.1"/>
    <property type="molecule type" value="Genomic_DNA"/>
</dbReference>
<evidence type="ECO:0000313" key="1">
    <source>
        <dbReference type="EMBL" id="AFM26613.1"/>
    </source>
</evidence>
<reference evidence="2" key="1">
    <citation type="submission" date="2012-06" db="EMBL/GenBank/DDBJ databases">
        <title>Complete sequence of chromosome of Desulfomonile tiedjei DSM 6799.</title>
        <authorList>
            <person name="Lucas S."/>
            <person name="Copeland A."/>
            <person name="Lapidus A."/>
            <person name="Glavina del Rio T."/>
            <person name="Dalin E."/>
            <person name="Tice H."/>
            <person name="Bruce D."/>
            <person name="Goodwin L."/>
            <person name="Pitluck S."/>
            <person name="Peters L."/>
            <person name="Ovchinnikova G."/>
            <person name="Zeytun A."/>
            <person name="Lu M."/>
            <person name="Kyrpides N."/>
            <person name="Mavromatis K."/>
            <person name="Ivanova N."/>
            <person name="Brettin T."/>
            <person name="Detter J.C."/>
            <person name="Han C."/>
            <person name="Larimer F."/>
            <person name="Land M."/>
            <person name="Hauser L."/>
            <person name="Markowitz V."/>
            <person name="Cheng J.-F."/>
            <person name="Hugenholtz P."/>
            <person name="Woyke T."/>
            <person name="Wu D."/>
            <person name="Spring S."/>
            <person name="Schroeder M."/>
            <person name="Brambilla E."/>
            <person name="Klenk H.-P."/>
            <person name="Eisen J.A."/>
        </authorList>
    </citation>
    <scope>NUCLEOTIDE SEQUENCE [LARGE SCALE GENOMIC DNA]</scope>
    <source>
        <strain evidence="2">ATCC 49306 / DSM 6799 / DCB-1</strain>
    </source>
</reference>
<proteinExistence type="predicted"/>
<dbReference type="Proteomes" id="UP000006055">
    <property type="component" value="Chromosome"/>
</dbReference>
<dbReference type="RefSeq" id="WP_014811739.1">
    <property type="nucleotide sequence ID" value="NC_018025.1"/>
</dbReference>
<organism evidence="1 2">
    <name type="scientific">Desulfomonile tiedjei (strain ATCC 49306 / DSM 6799 / DCB-1)</name>
    <dbReference type="NCBI Taxonomy" id="706587"/>
    <lineage>
        <taxon>Bacteria</taxon>
        <taxon>Pseudomonadati</taxon>
        <taxon>Thermodesulfobacteriota</taxon>
        <taxon>Desulfomonilia</taxon>
        <taxon>Desulfomonilales</taxon>
        <taxon>Desulfomonilaceae</taxon>
        <taxon>Desulfomonile</taxon>
    </lineage>
</organism>
<dbReference type="KEGG" id="dti:Desti_3971"/>
<keyword evidence="2" id="KW-1185">Reference proteome</keyword>
<protein>
    <submittedName>
        <fullName evidence="1">Uncharacterized protein</fullName>
    </submittedName>
</protein>
<sequence length="80" mass="9486">MKVIKTVRLLNEIADERITAMIEMRLEDQEAGMVEELLETYLSDLSFEIGRTDEYGFRQELKRKKHMVQDVISRMHERAA</sequence>